<name>A0ABR0N7E4_GOSAR</name>
<keyword evidence="2" id="KW-1185">Reference proteome</keyword>
<evidence type="ECO:0000313" key="1">
    <source>
        <dbReference type="EMBL" id="KAK5786454.1"/>
    </source>
</evidence>
<organism evidence="1 2">
    <name type="scientific">Gossypium arboreum</name>
    <name type="common">Tree cotton</name>
    <name type="synonym">Gossypium nanking</name>
    <dbReference type="NCBI Taxonomy" id="29729"/>
    <lineage>
        <taxon>Eukaryota</taxon>
        <taxon>Viridiplantae</taxon>
        <taxon>Streptophyta</taxon>
        <taxon>Embryophyta</taxon>
        <taxon>Tracheophyta</taxon>
        <taxon>Spermatophyta</taxon>
        <taxon>Magnoliopsida</taxon>
        <taxon>eudicotyledons</taxon>
        <taxon>Gunneridae</taxon>
        <taxon>Pentapetalae</taxon>
        <taxon>rosids</taxon>
        <taxon>malvids</taxon>
        <taxon>Malvales</taxon>
        <taxon>Malvaceae</taxon>
        <taxon>Malvoideae</taxon>
        <taxon>Gossypium</taxon>
    </lineage>
</organism>
<comment type="caution">
    <text evidence="1">The sequence shown here is derived from an EMBL/GenBank/DDBJ whole genome shotgun (WGS) entry which is preliminary data.</text>
</comment>
<proteinExistence type="predicted"/>
<dbReference type="EMBL" id="JARKNE010000011">
    <property type="protein sequence ID" value="KAK5786454.1"/>
    <property type="molecule type" value="Genomic_DNA"/>
</dbReference>
<accession>A0ABR0N7E4</accession>
<protein>
    <submittedName>
        <fullName evidence="1">Uncharacterized protein</fullName>
    </submittedName>
</protein>
<reference evidence="1 2" key="1">
    <citation type="submission" date="2023-03" db="EMBL/GenBank/DDBJ databases">
        <title>WGS of Gossypium arboreum.</title>
        <authorList>
            <person name="Yu D."/>
        </authorList>
    </citation>
    <scope>NUCLEOTIDE SEQUENCE [LARGE SCALE GENOMIC DNA]</scope>
    <source>
        <tissue evidence="1">Leaf</tissue>
    </source>
</reference>
<evidence type="ECO:0000313" key="2">
    <source>
        <dbReference type="Proteomes" id="UP001358586"/>
    </source>
</evidence>
<dbReference type="Proteomes" id="UP001358586">
    <property type="component" value="Chromosome 11"/>
</dbReference>
<sequence length="135" mass="15866">MFSVDPDAAHTPEFHEYANIIHVHRLAENSKLEELFVGQQFKNKTDCVFAIKRYNMKISVDYRVTNWLARTTFIQRTQQWTIKKVEGPYTCTSGRMMQDHHNLDKKIICNYIMPLVKDMPTIPVSVLTVDMQARF</sequence>
<gene>
    <name evidence="1" type="ORF">PVK06_041091</name>
</gene>